<evidence type="ECO:0000313" key="3">
    <source>
        <dbReference type="Proteomes" id="UP000813463"/>
    </source>
</evidence>
<protein>
    <submittedName>
        <fullName evidence="4">Uncharacterized protein</fullName>
    </submittedName>
</protein>
<dbReference type="GO" id="GO:0008083">
    <property type="term" value="F:growth factor activity"/>
    <property type="evidence" value="ECO:0007669"/>
    <property type="project" value="InterPro"/>
</dbReference>
<evidence type="ECO:0000313" key="4">
    <source>
        <dbReference type="RefSeq" id="XP_021855322.1"/>
    </source>
</evidence>
<dbReference type="PANTHER" id="PTHR36313:SF7">
    <property type="entry name" value="OS09G0474600 PROTEIN"/>
    <property type="match status" value="1"/>
</dbReference>
<dbReference type="RefSeq" id="XP_021855322.1">
    <property type="nucleotide sequence ID" value="XM_021999630.2"/>
</dbReference>
<dbReference type="PANTHER" id="PTHR36313">
    <property type="entry name" value="ROOT MERISTEM GROWTH FACTOR 2"/>
    <property type="match status" value="1"/>
</dbReference>
<accession>A0A9R0ITM7</accession>
<organism evidence="3 4">
    <name type="scientific">Spinacia oleracea</name>
    <name type="common">Spinach</name>
    <dbReference type="NCBI Taxonomy" id="3562"/>
    <lineage>
        <taxon>Eukaryota</taxon>
        <taxon>Viridiplantae</taxon>
        <taxon>Streptophyta</taxon>
        <taxon>Embryophyta</taxon>
        <taxon>Tracheophyta</taxon>
        <taxon>Spermatophyta</taxon>
        <taxon>Magnoliopsida</taxon>
        <taxon>eudicotyledons</taxon>
        <taxon>Gunneridae</taxon>
        <taxon>Pentapetalae</taxon>
        <taxon>Caryophyllales</taxon>
        <taxon>Chenopodiaceae</taxon>
        <taxon>Chenopodioideae</taxon>
        <taxon>Anserineae</taxon>
        <taxon>Spinacia</taxon>
    </lineage>
</organism>
<feature type="compositionally biased region" description="Polar residues" evidence="1">
    <location>
        <begin position="99"/>
        <end position="113"/>
    </location>
</feature>
<feature type="compositionally biased region" description="Polar residues" evidence="1">
    <location>
        <begin position="136"/>
        <end position="146"/>
    </location>
</feature>
<dbReference type="GeneID" id="110794663"/>
<dbReference type="GO" id="GO:0010082">
    <property type="term" value="P:regulation of root meristem growth"/>
    <property type="evidence" value="ECO:0007669"/>
    <property type="project" value="InterPro"/>
</dbReference>
<proteinExistence type="predicted"/>
<feature type="chain" id="PRO_5040314744" evidence="2">
    <location>
        <begin position="21"/>
        <end position="185"/>
    </location>
</feature>
<dbReference type="AlphaFoldDB" id="A0A9R0ITM7"/>
<sequence length="185" mass="21022">MLTIRLISFIIMLMFTLLEARDSIVKQPHYQGHLDTKVVLQSENVDAKRIHQIIVVKEIKSNVVPIEKEGSNMRLNGRKLASKGGLKKELVGSERRSSKITGRNIHSSRMQSAETKHEGKKEEMAWLSNGRKQKGNKSVGTRNGNGRFQKLNTRDFEAANEEWTFMNRDYPGNGGGRHKPPTNNR</sequence>
<feature type="region of interest" description="Disordered" evidence="1">
    <location>
        <begin position="84"/>
        <end position="185"/>
    </location>
</feature>
<feature type="compositionally biased region" description="Basic residues" evidence="1">
    <location>
        <begin position="176"/>
        <end position="185"/>
    </location>
</feature>
<evidence type="ECO:0000256" key="1">
    <source>
        <dbReference type="SAM" id="MobiDB-lite"/>
    </source>
</evidence>
<name>A0A9R0ITM7_SPIOL</name>
<dbReference type="InterPro" id="IPR038804">
    <property type="entry name" value="RGF3"/>
</dbReference>
<dbReference type="KEGG" id="soe:110794663"/>
<dbReference type="OrthoDB" id="10508400at2759"/>
<evidence type="ECO:0000256" key="2">
    <source>
        <dbReference type="SAM" id="SignalP"/>
    </source>
</evidence>
<dbReference type="Proteomes" id="UP000813463">
    <property type="component" value="Chromosome 5"/>
</dbReference>
<feature type="compositionally biased region" description="Basic and acidic residues" evidence="1">
    <location>
        <begin position="114"/>
        <end position="124"/>
    </location>
</feature>
<feature type="compositionally biased region" description="Basic and acidic residues" evidence="1">
    <location>
        <begin position="86"/>
        <end position="97"/>
    </location>
</feature>
<reference evidence="4" key="2">
    <citation type="submission" date="2025-08" db="UniProtKB">
        <authorList>
            <consortium name="RefSeq"/>
        </authorList>
    </citation>
    <scope>IDENTIFICATION</scope>
    <source>
        <tissue evidence="4">Leaf</tissue>
    </source>
</reference>
<reference evidence="3" key="1">
    <citation type="journal article" date="2021" name="Nat. Commun.">
        <title>Genomic analyses provide insights into spinach domestication and the genetic basis of agronomic traits.</title>
        <authorList>
            <person name="Cai X."/>
            <person name="Sun X."/>
            <person name="Xu C."/>
            <person name="Sun H."/>
            <person name="Wang X."/>
            <person name="Ge C."/>
            <person name="Zhang Z."/>
            <person name="Wang Q."/>
            <person name="Fei Z."/>
            <person name="Jiao C."/>
            <person name="Wang Q."/>
        </authorList>
    </citation>
    <scope>NUCLEOTIDE SEQUENCE [LARGE SCALE GENOMIC DNA]</scope>
    <source>
        <strain evidence="3">cv. Varoflay</strain>
    </source>
</reference>
<gene>
    <name evidence="4" type="primary">LOC110794663</name>
</gene>
<keyword evidence="2" id="KW-0732">Signal</keyword>
<keyword evidence="3" id="KW-1185">Reference proteome</keyword>
<feature type="signal peptide" evidence="2">
    <location>
        <begin position="1"/>
        <end position="20"/>
    </location>
</feature>